<dbReference type="AlphaFoldDB" id="A0A5D3D8R1"/>
<gene>
    <name evidence="1" type="ORF">E5676_scaffold134G00810</name>
</gene>
<proteinExistence type="predicted"/>
<sequence length="262" mass="29125">MNRFERAISISQNGGGAPRFELPTNPQELQSPESLSIVLRNAQKLLSDYAIFSLPRIAERFEQDGSSSDPDVRGQIQEELVQVGLRMQQFGALLLDLGSSILTLRLEQSTVDLQDLAERVVSTNCPMDVFRAVVESSARISGSSTHDIANHFHPMAPSAPSSSTPEFQMSKKPLGFYANVLKHKDGLIQLLAMTGILLLSCRSLGQKYRINNLQEDTTALKQEHETLVDRMKNIKRSLLHEASLESTGLFASRLRLLFSDED</sequence>
<dbReference type="PANTHER" id="PTHR36316">
    <property type="entry name" value="OS06G0213900 PROTEIN"/>
    <property type="match status" value="1"/>
</dbReference>
<accession>A0A5D3D8R1</accession>
<evidence type="ECO:0000313" key="2">
    <source>
        <dbReference type="Proteomes" id="UP000321947"/>
    </source>
</evidence>
<dbReference type="EMBL" id="SSTD01006426">
    <property type="protein sequence ID" value="TYK19967.1"/>
    <property type="molecule type" value="Genomic_DNA"/>
</dbReference>
<dbReference type="Proteomes" id="UP000321947">
    <property type="component" value="Unassembled WGS sequence"/>
</dbReference>
<evidence type="ECO:0000313" key="1">
    <source>
        <dbReference type="EMBL" id="TYK19967.1"/>
    </source>
</evidence>
<organism evidence="1 2">
    <name type="scientific">Cucumis melo var. makuwa</name>
    <name type="common">Oriental melon</name>
    <dbReference type="NCBI Taxonomy" id="1194695"/>
    <lineage>
        <taxon>Eukaryota</taxon>
        <taxon>Viridiplantae</taxon>
        <taxon>Streptophyta</taxon>
        <taxon>Embryophyta</taxon>
        <taxon>Tracheophyta</taxon>
        <taxon>Spermatophyta</taxon>
        <taxon>Magnoliopsida</taxon>
        <taxon>eudicotyledons</taxon>
        <taxon>Gunneridae</taxon>
        <taxon>Pentapetalae</taxon>
        <taxon>rosids</taxon>
        <taxon>fabids</taxon>
        <taxon>Cucurbitales</taxon>
        <taxon>Cucurbitaceae</taxon>
        <taxon>Benincaseae</taxon>
        <taxon>Cucumis</taxon>
    </lineage>
</organism>
<dbReference type="PANTHER" id="PTHR36316:SF1">
    <property type="entry name" value="OS06G0213900 PROTEIN"/>
    <property type="match status" value="1"/>
</dbReference>
<name>A0A5D3D8R1_CUCMM</name>
<protein>
    <submittedName>
        <fullName evidence="1">Large proline-rich protein BAG6 isoform X2</fullName>
    </submittedName>
</protein>
<comment type="caution">
    <text evidence="1">The sequence shown here is derived from an EMBL/GenBank/DDBJ whole genome shotgun (WGS) entry which is preliminary data.</text>
</comment>
<reference evidence="1 2" key="1">
    <citation type="submission" date="2019-08" db="EMBL/GenBank/DDBJ databases">
        <title>Draft genome sequences of two oriental melons (Cucumis melo L. var makuwa).</title>
        <authorList>
            <person name="Kwon S.-Y."/>
        </authorList>
    </citation>
    <scope>NUCLEOTIDE SEQUENCE [LARGE SCALE GENOMIC DNA]</scope>
    <source>
        <strain evidence="2">cv. Chang Bougi</strain>
        <tissue evidence="1">Leaf</tissue>
    </source>
</reference>